<dbReference type="InterPro" id="IPR043128">
    <property type="entry name" value="Rev_trsase/Diguanyl_cyclase"/>
</dbReference>
<evidence type="ECO:0000313" key="4">
    <source>
        <dbReference type="Proteomes" id="UP001286174"/>
    </source>
</evidence>
<dbReference type="InterPro" id="IPR029787">
    <property type="entry name" value="Nucleotide_cyclase"/>
</dbReference>
<feature type="domain" description="GGDEF" evidence="2">
    <location>
        <begin position="235"/>
        <end position="365"/>
    </location>
</feature>
<evidence type="ECO:0000256" key="1">
    <source>
        <dbReference type="SAM" id="Phobius"/>
    </source>
</evidence>
<dbReference type="PANTHER" id="PTHR45138:SF9">
    <property type="entry name" value="DIGUANYLATE CYCLASE DGCM-RELATED"/>
    <property type="match status" value="1"/>
</dbReference>
<name>A0AB35U081_9FIRM</name>
<keyword evidence="1" id="KW-0812">Transmembrane</keyword>
<feature type="transmembrane region" description="Helical" evidence="1">
    <location>
        <begin position="88"/>
        <end position="109"/>
    </location>
</feature>
<feature type="transmembrane region" description="Helical" evidence="1">
    <location>
        <begin position="27"/>
        <end position="47"/>
    </location>
</feature>
<dbReference type="AlphaFoldDB" id="A0AB35U081"/>
<dbReference type="InterPro" id="IPR000160">
    <property type="entry name" value="GGDEF_dom"/>
</dbReference>
<dbReference type="EMBL" id="JALBUR010000004">
    <property type="protein sequence ID" value="MDX8419007.1"/>
    <property type="molecule type" value="Genomic_DNA"/>
</dbReference>
<dbReference type="CDD" id="cd01949">
    <property type="entry name" value="GGDEF"/>
    <property type="match status" value="1"/>
</dbReference>
<dbReference type="InterPro" id="IPR050469">
    <property type="entry name" value="Diguanylate_Cyclase"/>
</dbReference>
<comment type="caution">
    <text evidence="3">The sequence shown here is derived from an EMBL/GenBank/DDBJ whole genome shotgun (WGS) entry which is preliminary data.</text>
</comment>
<reference evidence="3 4" key="1">
    <citation type="submission" date="2022-03" db="EMBL/GenBank/DDBJ databases">
        <title>Novel taxa within the pig intestine.</title>
        <authorList>
            <person name="Wylensek D."/>
            <person name="Bishof K."/>
            <person name="Afrizal A."/>
            <person name="Clavel T."/>
        </authorList>
    </citation>
    <scope>NUCLEOTIDE SEQUENCE [LARGE SCALE GENOMIC DNA]</scope>
    <source>
        <strain evidence="3 4">CLA-KB-P133</strain>
    </source>
</reference>
<dbReference type="PROSITE" id="PS50887">
    <property type="entry name" value="GGDEF"/>
    <property type="match status" value="1"/>
</dbReference>
<dbReference type="GO" id="GO:0052621">
    <property type="term" value="F:diguanylate cyclase activity"/>
    <property type="evidence" value="ECO:0007669"/>
    <property type="project" value="TreeGrafter"/>
</dbReference>
<dbReference type="RefSeq" id="WP_370595564.1">
    <property type="nucleotide sequence ID" value="NZ_JALBUR010000004.1"/>
</dbReference>
<feature type="transmembrane region" description="Helical" evidence="1">
    <location>
        <begin position="53"/>
        <end position="76"/>
    </location>
</feature>
<dbReference type="Gene3D" id="3.30.70.270">
    <property type="match status" value="1"/>
</dbReference>
<keyword evidence="1" id="KW-1133">Transmembrane helix</keyword>
<dbReference type="Pfam" id="PF00990">
    <property type="entry name" value="GGDEF"/>
    <property type="match status" value="1"/>
</dbReference>
<dbReference type="NCBIfam" id="TIGR00254">
    <property type="entry name" value="GGDEF"/>
    <property type="match status" value="1"/>
</dbReference>
<dbReference type="PANTHER" id="PTHR45138">
    <property type="entry name" value="REGULATORY COMPONENTS OF SENSORY TRANSDUCTION SYSTEM"/>
    <property type="match status" value="1"/>
</dbReference>
<evidence type="ECO:0000259" key="2">
    <source>
        <dbReference type="PROSITE" id="PS50887"/>
    </source>
</evidence>
<dbReference type="SMART" id="SM00267">
    <property type="entry name" value="GGDEF"/>
    <property type="match status" value="1"/>
</dbReference>
<sequence length="369" mass="41501">MEREIRHLLGLEHISPAVYKKITRHNAMCGIGCSIAMMLYGTGELFVDRTNALKILFCIMYLISMAAACFLCVKTVRRTFRHPLAMQVYGQICLGETIVFGMVTSIAMINQGDHFLIMLSTVVGSLCLFRIRPIVSLGTVTGIHLMMMHVTSHYQFWITHSHFSYIVFLVLTELVSLVGWHTSFSNFVQEGNMADVNTLLLQDNETWRNASVRDSLTGLFNRYGLNRNTVLWRGRTICVMMCDVDNFKHYNDTYGHDAGDLVLQYFAGALKEAFGDNACYRYGGDEFLVVSDTAPLLFMEKAKNVQKALKEGRNCGKTGPIGTSMGFVYGRCRSDVDLPDFIRQADRKLYQAKESGKGTVLSGAYSIKE</sequence>
<dbReference type="GO" id="GO:0005886">
    <property type="term" value="C:plasma membrane"/>
    <property type="evidence" value="ECO:0007669"/>
    <property type="project" value="TreeGrafter"/>
</dbReference>
<evidence type="ECO:0000313" key="3">
    <source>
        <dbReference type="EMBL" id="MDX8419007.1"/>
    </source>
</evidence>
<keyword evidence="1" id="KW-0472">Membrane</keyword>
<dbReference type="GO" id="GO:1902201">
    <property type="term" value="P:negative regulation of bacterial-type flagellum-dependent cell motility"/>
    <property type="evidence" value="ECO:0007669"/>
    <property type="project" value="TreeGrafter"/>
</dbReference>
<proteinExistence type="predicted"/>
<dbReference type="Proteomes" id="UP001286174">
    <property type="component" value="Unassembled WGS sequence"/>
</dbReference>
<protein>
    <submittedName>
        <fullName evidence="3">GGDEF domain-containing protein</fullName>
    </submittedName>
</protein>
<gene>
    <name evidence="3" type="ORF">MOZ60_02740</name>
</gene>
<accession>A0AB35U081</accession>
<dbReference type="GO" id="GO:0043709">
    <property type="term" value="P:cell adhesion involved in single-species biofilm formation"/>
    <property type="evidence" value="ECO:0007669"/>
    <property type="project" value="TreeGrafter"/>
</dbReference>
<feature type="transmembrane region" description="Helical" evidence="1">
    <location>
        <begin position="156"/>
        <end position="180"/>
    </location>
</feature>
<keyword evidence="4" id="KW-1185">Reference proteome</keyword>
<organism evidence="3 4">
    <name type="scientific">Grylomicrobium aquisgranensis</name>
    <dbReference type="NCBI Taxonomy" id="2926318"/>
    <lineage>
        <taxon>Bacteria</taxon>
        <taxon>Bacillati</taxon>
        <taxon>Bacillota</taxon>
        <taxon>Erysipelotrichia</taxon>
        <taxon>Erysipelotrichales</taxon>
        <taxon>Erysipelotrichaceae</taxon>
        <taxon>Grylomicrobium</taxon>
    </lineage>
</organism>
<dbReference type="SUPFAM" id="SSF55073">
    <property type="entry name" value="Nucleotide cyclase"/>
    <property type="match status" value="1"/>
</dbReference>